<dbReference type="GO" id="GO:0004177">
    <property type="term" value="F:aminopeptidase activity"/>
    <property type="evidence" value="ECO:0007669"/>
    <property type="project" value="UniProtKB-KW"/>
</dbReference>
<keyword evidence="3" id="KW-0378">Hydrolase</keyword>
<dbReference type="InterPro" id="IPR000994">
    <property type="entry name" value="Pept_M24"/>
</dbReference>
<feature type="domain" description="Creatinase N-terminal" evidence="2">
    <location>
        <begin position="18"/>
        <end position="152"/>
    </location>
</feature>
<evidence type="ECO:0000259" key="2">
    <source>
        <dbReference type="Pfam" id="PF01321"/>
    </source>
</evidence>
<dbReference type="PANTHER" id="PTHR46112">
    <property type="entry name" value="AMINOPEPTIDASE"/>
    <property type="match status" value="1"/>
</dbReference>
<dbReference type="SUPFAM" id="SSF55920">
    <property type="entry name" value="Creatinase/aminopeptidase"/>
    <property type="match status" value="1"/>
</dbReference>
<feature type="domain" description="Peptidase M24" evidence="1">
    <location>
        <begin position="160"/>
        <end position="367"/>
    </location>
</feature>
<dbReference type="AlphaFoldDB" id="A0A2V3UAW9"/>
<dbReference type="RefSeq" id="WP_245450072.1">
    <property type="nucleotide sequence ID" value="NZ_JAHBRY010000003.1"/>
</dbReference>
<protein>
    <submittedName>
        <fullName evidence="3">Xaa-Pro aminopeptidase</fullName>
    </submittedName>
</protein>
<dbReference type="Gene3D" id="3.90.230.10">
    <property type="entry name" value="Creatinase/methionine aminopeptidase superfamily"/>
    <property type="match status" value="1"/>
</dbReference>
<dbReference type="Pfam" id="PF01321">
    <property type="entry name" value="Creatinase_N"/>
    <property type="match status" value="1"/>
</dbReference>
<dbReference type="Pfam" id="PF00557">
    <property type="entry name" value="Peptidase_M24"/>
    <property type="match status" value="1"/>
</dbReference>
<dbReference type="EMBL" id="QJJK01000010">
    <property type="protein sequence ID" value="PXW55317.1"/>
    <property type="molecule type" value="Genomic_DNA"/>
</dbReference>
<dbReference type="PANTHER" id="PTHR46112:SF2">
    <property type="entry name" value="XAA-PRO AMINOPEPTIDASE P-RELATED"/>
    <property type="match status" value="1"/>
</dbReference>
<keyword evidence="3" id="KW-0031">Aminopeptidase</keyword>
<dbReference type="InterPro" id="IPR036005">
    <property type="entry name" value="Creatinase/aminopeptidase-like"/>
</dbReference>
<keyword evidence="3" id="KW-0645">Protease</keyword>
<dbReference type="SUPFAM" id="SSF53092">
    <property type="entry name" value="Creatinase/prolidase N-terminal domain"/>
    <property type="match status" value="1"/>
</dbReference>
<accession>A0A2V3UAW9</accession>
<comment type="caution">
    <text evidence="3">The sequence shown here is derived from an EMBL/GenBank/DDBJ whole genome shotgun (WGS) entry which is preliminary data.</text>
</comment>
<evidence type="ECO:0000313" key="3">
    <source>
        <dbReference type="EMBL" id="PXW55317.1"/>
    </source>
</evidence>
<gene>
    <name evidence="3" type="ORF">C7450_110256</name>
</gene>
<dbReference type="CDD" id="cd01066">
    <property type="entry name" value="APP_MetAP"/>
    <property type="match status" value="1"/>
</dbReference>
<dbReference type="Gene3D" id="3.40.350.10">
    <property type="entry name" value="Creatinase/prolidase N-terminal domain"/>
    <property type="match status" value="1"/>
</dbReference>
<organism evidence="3 4">
    <name type="scientific">Chelatococcus asaccharovorans</name>
    <dbReference type="NCBI Taxonomy" id="28210"/>
    <lineage>
        <taxon>Bacteria</taxon>
        <taxon>Pseudomonadati</taxon>
        <taxon>Pseudomonadota</taxon>
        <taxon>Alphaproteobacteria</taxon>
        <taxon>Hyphomicrobiales</taxon>
        <taxon>Chelatococcaceae</taxon>
        <taxon>Chelatococcus</taxon>
    </lineage>
</organism>
<reference evidence="3 4" key="1">
    <citation type="submission" date="2018-05" db="EMBL/GenBank/DDBJ databases">
        <title>Genomic Encyclopedia of Type Strains, Phase IV (KMG-IV): sequencing the most valuable type-strain genomes for metagenomic binning, comparative biology and taxonomic classification.</title>
        <authorList>
            <person name="Goeker M."/>
        </authorList>
    </citation>
    <scope>NUCLEOTIDE SEQUENCE [LARGE SCALE GENOMIC DNA]</scope>
    <source>
        <strain evidence="3 4">DSM 6462</strain>
    </source>
</reference>
<sequence length="386" mass="42073">MTLHATLSPREEIITRQVAAMRSDGLDANISCSPEGFAHLTGFVVPSQPLIRHRHAMAILSAAGDLSLFGVDMEESTIRRQAPAPHLTVWAEFRDDPMAVLADRLTTLGLGSARIGIELDYLPAADFARLVRLMPAARFEPIDAMLARLRQIKTPAEIALLRELSRIADRAIADAYAAVGPGSSEMDIAAALTRRVYELGAEHFKLLIVATGERSQLPNVGPTARILQKGDICRVEIFAVRAGYQAGVCRTAYVVEPPPMAEKIWSLLADCKQRILDQVRPGASCLAIYQDFIGRLATMNLPPISFVAHGIGLHLHEDPYIGETPTIGRPGQDTRLEDGMVLGFEPLCYRTGFGYGMQNKDLLCVTASGAELLSDHTNTDRLIRVG</sequence>
<evidence type="ECO:0000313" key="4">
    <source>
        <dbReference type="Proteomes" id="UP000248021"/>
    </source>
</evidence>
<dbReference type="InterPro" id="IPR050659">
    <property type="entry name" value="Peptidase_M24B"/>
</dbReference>
<proteinExistence type="predicted"/>
<dbReference type="InterPro" id="IPR029149">
    <property type="entry name" value="Creatin/AminoP/Spt16_N"/>
</dbReference>
<dbReference type="InterPro" id="IPR000587">
    <property type="entry name" value="Creatinase_N"/>
</dbReference>
<name>A0A2V3UAW9_9HYPH</name>
<dbReference type="Proteomes" id="UP000248021">
    <property type="component" value="Unassembled WGS sequence"/>
</dbReference>
<evidence type="ECO:0000259" key="1">
    <source>
        <dbReference type="Pfam" id="PF00557"/>
    </source>
</evidence>
<keyword evidence="4" id="KW-1185">Reference proteome</keyword>